<dbReference type="OrthoDB" id="1427074at2"/>
<dbReference type="GO" id="GO:0030288">
    <property type="term" value="C:outer membrane-bounded periplasmic space"/>
    <property type="evidence" value="ECO:0007669"/>
    <property type="project" value="TreeGrafter"/>
</dbReference>
<dbReference type="STRING" id="477690.SAMN05216474_1729"/>
<keyword evidence="3 6" id="KW-0812">Transmembrane</keyword>
<dbReference type="Gene3D" id="2.60.450.10">
    <property type="entry name" value="Lipopolysaccharide (LPS) transport protein A like domain"/>
    <property type="match status" value="1"/>
</dbReference>
<feature type="transmembrane region" description="Helical" evidence="6">
    <location>
        <begin position="6"/>
        <end position="25"/>
    </location>
</feature>
<dbReference type="Proteomes" id="UP000236454">
    <property type="component" value="Unassembled WGS sequence"/>
</dbReference>
<keyword evidence="5 6" id="KW-0472">Membrane</keyword>
<dbReference type="Pfam" id="PF06835">
    <property type="entry name" value="LptC"/>
    <property type="match status" value="1"/>
</dbReference>
<keyword evidence="2" id="KW-0997">Cell inner membrane</keyword>
<evidence type="ECO:0000256" key="1">
    <source>
        <dbReference type="ARBA" id="ARBA00022475"/>
    </source>
</evidence>
<sequence>MRALGINIFMIPVILGVTGIFFSCVNDLEKIKEVSSIEHAPDEATRDLNVIYTDSGYAKLELTATISESYNETQKTKLKDGLKVKFFNDNGEVVSILTALYGEIDKKTGDMFVRDSVELKNVEQNKVLRSEELIWDKKGDSVYTEKAVTITYPNMILYGQGAKTNRNFDTAFVYNVKARVNK</sequence>
<keyword evidence="1" id="KW-1003">Cell membrane</keyword>
<evidence type="ECO:0000313" key="8">
    <source>
        <dbReference type="Proteomes" id="UP000236454"/>
    </source>
</evidence>
<dbReference type="InterPro" id="IPR010664">
    <property type="entry name" value="LipoPS_assembly_LptC-rel"/>
</dbReference>
<dbReference type="RefSeq" id="WP_090248344.1">
    <property type="nucleotide sequence ID" value="NZ_FPAS01000002.1"/>
</dbReference>
<gene>
    <name evidence="7" type="ORF">SAMN05216474_1729</name>
</gene>
<dbReference type="GO" id="GO:0015221">
    <property type="term" value="F:lipopolysaccharide transmembrane transporter activity"/>
    <property type="evidence" value="ECO:0007669"/>
    <property type="project" value="InterPro"/>
</dbReference>
<dbReference type="AlphaFoldDB" id="A0A1I6ZYD5"/>
<reference evidence="7 8" key="1">
    <citation type="submission" date="2016-10" db="EMBL/GenBank/DDBJ databases">
        <authorList>
            <person name="de Groot N.N."/>
        </authorList>
    </citation>
    <scope>NUCLEOTIDE SEQUENCE [LARGE SCALE GENOMIC DNA]</scope>
    <source>
        <strain evidence="7 8">CGMCC 1.7005</strain>
    </source>
</reference>
<dbReference type="PANTHER" id="PTHR37481">
    <property type="entry name" value="LIPOPOLYSACCHARIDE EXPORT SYSTEM PROTEIN LPTC"/>
    <property type="match status" value="1"/>
</dbReference>
<name>A0A1I6ZYD5_9FLAO</name>
<dbReference type="InterPro" id="IPR026265">
    <property type="entry name" value="LptC"/>
</dbReference>
<dbReference type="GO" id="GO:0017089">
    <property type="term" value="F:glycolipid transfer activity"/>
    <property type="evidence" value="ECO:0007669"/>
    <property type="project" value="TreeGrafter"/>
</dbReference>
<evidence type="ECO:0000256" key="2">
    <source>
        <dbReference type="ARBA" id="ARBA00022519"/>
    </source>
</evidence>
<dbReference type="GO" id="GO:0005886">
    <property type="term" value="C:plasma membrane"/>
    <property type="evidence" value="ECO:0007669"/>
    <property type="project" value="InterPro"/>
</dbReference>
<evidence type="ECO:0000313" key="7">
    <source>
        <dbReference type="EMBL" id="SFT67710.1"/>
    </source>
</evidence>
<dbReference type="PANTHER" id="PTHR37481:SF1">
    <property type="entry name" value="LIPOPOLYSACCHARIDE EXPORT SYSTEM PROTEIN LPTC"/>
    <property type="match status" value="1"/>
</dbReference>
<keyword evidence="8" id="KW-1185">Reference proteome</keyword>
<dbReference type="EMBL" id="FPAS01000002">
    <property type="protein sequence ID" value="SFT67710.1"/>
    <property type="molecule type" value="Genomic_DNA"/>
</dbReference>
<proteinExistence type="predicted"/>
<evidence type="ECO:0000256" key="4">
    <source>
        <dbReference type="ARBA" id="ARBA00022989"/>
    </source>
</evidence>
<evidence type="ECO:0000256" key="3">
    <source>
        <dbReference type="ARBA" id="ARBA00022692"/>
    </source>
</evidence>
<evidence type="ECO:0000256" key="5">
    <source>
        <dbReference type="ARBA" id="ARBA00023136"/>
    </source>
</evidence>
<protein>
    <submittedName>
        <fullName evidence="7">LPS export ABC transporter protein LptC</fullName>
    </submittedName>
</protein>
<dbReference type="InterPro" id="IPR052363">
    <property type="entry name" value="LPS_export_LptC"/>
</dbReference>
<evidence type="ECO:0000256" key="6">
    <source>
        <dbReference type="SAM" id="Phobius"/>
    </source>
</evidence>
<organism evidence="7 8">
    <name type="scientific">Lishizhenia tianjinensis</name>
    <dbReference type="NCBI Taxonomy" id="477690"/>
    <lineage>
        <taxon>Bacteria</taxon>
        <taxon>Pseudomonadati</taxon>
        <taxon>Bacteroidota</taxon>
        <taxon>Flavobacteriia</taxon>
        <taxon>Flavobacteriales</taxon>
        <taxon>Crocinitomicaceae</taxon>
        <taxon>Lishizhenia</taxon>
    </lineage>
</organism>
<dbReference type="NCBIfam" id="TIGR04409">
    <property type="entry name" value="LptC_YrbK"/>
    <property type="match status" value="1"/>
</dbReference>
<dbReference type="PROSITE" id="PS51257">
    <property type="entry name" value="PROKAR_LIPOPROTEIN"/>
    <property type="match status" value="1"/>
</dbReference>
<accession>A0A1I6ZYD5</accession>
<keyword evidence="4 6" id="KW-1133">Transmembrane helix</keyword>